<dbReference type="Gene3D" id="3.10.10.10">
    <property type="entry name" value="HIV Type 1 Reverse Transcriptase, subunit A, domain 1"/>
    <property type="match status" value="1"/>
</dbReference>
<accession>A0A0R0M5V5</accession>
<keyword evidence="2" id="KW-1185">Reference proteome</keyword>
<dbReference type="Proteomes" id="UP000051530">
    <property type="component" value="Unassembled WGS sequence"/>
</dbReference>
<evidence type="ECO:0000313" key="1">
    <source>
        <dbReference type="EMBL" id="KRH94304.1"/>
    </source>
</evidence>
<dbReference type="VEuPathDB" id="MicrosporidiaDB:M153_3040006601"/>
<dbReference type="SUPFAM" id="SSF56672">
    <property type="entry name" value="DNA/RNA polymerases"/>
    <property type="match status" value="1"/>
</dbReference>
<dbReference type="EMBL" id="LGUB01000098">
    <property type="protein sequence ID" value="KRH94304.1"/>
    <property type="molecule type" value="Genomic_DNA"/>
</dbReference>
<dbReference type="InterPro" id="IPR043502">
    <property type="entry name" value="DNA/RNA_pol_sf"/>
</dbReference>
<sequence>MKIKFKNNEGQIQIKRIIIDTTVPIQMKVTRNIENFENQLDQLFEIYEQKINRTVSILDEEFQISLNQQNTKNETVQSPIVETQENHKTVHKYEEEGLKSKTKSLYGSTCFTKEKENGDLRVLIDFRELNHITKITTIYFLQLLMNSTKWPTILYSQN</sequence>
<gene>
    <name evidence="1" type="ORF">M153_3040006601</name>
</gene>
<organism evidence="1 2">
    <name type="scientific">Pseudoloma neurophilia</name>
    <dbReference type="NCBI Taxonomy" id="146866"/>
    <lineage>
        <taxon>Eukaryota</taxon>
        <taxon>Fungi</taxon>
        <taxon>Fungi incertae sedis</taxon>
        <taxon>Microsporidia</taxon>
        <taxon>Pseudoloma</taxon>
    </lineage>
</organism>
<evidence type="ECO:0000313" key="2">
    <source>
        <dbReference type="Proteomes" id="UP000051530"/>
    </source>
</evidence>
<protein>
    <submittedName>
        <fullName evidence="1">Uncharacterized protein</fullName>
    </submittedName>
</protein>
<proteinExistence type="predicted"/>
<name>A0A0R0M5V5_9MICR</name>
<comment type="caution">
    <text evidence="1">The sequence shown here is derived from an EMBL/GenBank/DDBJ whole genome shotgun (WGS) entry which is preliminary data.</text>
</comment>
<reference evidence="1 2" key="1">
    <citation type="submission" date="2015-07" db="EMBL/GenBank/DDBJ databases">
        <title>The genome of Pseudoloma neurophilia, a relevant intracellular parasite of the zebrafish.</title>
        <authorList>
            <person name="Ndikumana S."/>
            <person name="Pelin A."/>
            <person name="Sanders J."/>
            <person name="Corradi N."/>
        </authorList>
    </citation>
    <scope>NUCLEOTIDE SEQUENCE [LARGE SCALE GENOMIC DNA]</scope>
    <source>
        <strain evidence="1 2">MK1</strain>
    </source>
</reference>
<dbReference type="AlphaFoldDB" id="A0A0R0M5V5"/>
<dbReference type="OrthoDB" id="3250101at2759"/>